<feature type="compositionally biased region" description="Basic and acidic residues" evidence="1">
    <location>
        <begin position="25"/>
        <end position="36"/>
    </location>
</feature>
<name>A0A4Z2J5I7_9TELE</name>
<evidence type="ECO:0000313" key="3">
    <source>
        <dbReference type="Proteomes" id="UP000314294"/>
    </source>
</evidence>
<accession>A0A4Z2J5I7</accession>
<dbReference type="AlphaFoldDB" id="A0A4Z2J5I7"/>
<feature type="region of interest" description="Disordered" evidence="1">
    <location>
        <begin position="113"/>
        <end position="147"/>
    </location>
</feature>
<feature type="region of interest" description="Disordered" evidence="1">
    <location>
        <begin position="1"/>
        <end position="76"/>
    </location>
</feature>
<reference evidence="2 3" key="1">
    <citation type="submission" date="2019-03" db="EMBL/GenBank/DDBJ databases">
        <title>First draft genome of Liparis tanakae, snailfish: a comprehensive survey of snailfish specific genes.</title>
        <authorList>
            <person name="Kim W."/>
            <person name="Song I."/>
            <person name="Jeong J.-H."/>
            <person name="Kim D."/>
            <person name="Kim S."/>
            <person name="Ryu S."/>
            <person name="Song J.Y."/>
            <person name="Lee S.K."/>
        </authorList>
    </citation>
    <scope>NUCLEOTIDE SEQUENCE [LARGE SCALE GENOMIC DNA]</scope>
    <source>
        <tissue evidence="2">Muscle</tissue>
    </source>
</reference>
<evidence type="ECO:0000256" key="1">
    <source>
        <dbReference type="SAM" id="MobiDB-lite"/>
    </source>
</evidence>
<dbReference type="EMBL" id="SRLO01000024">
    <property type="protein sequence ID" value="TNN84752.1"/>
    <property type="molecule type" value="Genomic_DNA"/>
</dbReference>
<evidence type="ECO:0000313" key="2">
    <source>
        <dbReference type="EMBL" id="TNN84752.1"/>
    </source>
</evidence>
<proteinExistence type="predicted"/>
<comment type="caution">
    <text evidence="2">The sequence shown here is derived from an EMBL/GenBank/DDBJ whole genome shotgun (WGS) entry which is preliminary data.</text>
</comment>
<gene>
    <name evidence="2" type="ORF">EYF80_004797</name>
</gene>
<keyword evidence="3" id="KW-1185">Reference proteome</keyword>
<organism evidence="2 3">
    <name type="scientific">Liparis tanakae</name>
    <name type="common">Tanaka's snailfish</name>
    <dbReference type="NCBI Taxonomy" id="230148"/>
    <lineage>
        <taxon>Eukaryota</taxon>
        <taxon>Metazoa</taxon>
        <taxon>Chordata</taxon>
        <taxon>Craniata</taxon>
        <taxon>Vertebrata</taxon>
        <taxon>Euteleostomi</taxon>
        <taxon>Actinopterygii</taxon>
        <taxon>Neopterygii</taxon>
        <taxon>Teleostei</taxon>
        <taxon>Neoteleostei</taxon>
        <taxon>Acanthomorphata</taxon>
        <taxon>Eupercaria</taxon>
        <taxon>Perciformes</taxon>
        <taxon>Cottioidei</taxon>
        <taxon>Cottales</taxon>
        <taxon>Liparidae</taxon>
        <taxon>Liparis</taxon>
    </lineage>
</organism>
<protein>
    <submittedName>
        <fullName evidence="2">Uncharacterized protein</fullName>
    </submittedName>
</protein>
<sequence length="147" mass="15713">MAAHLPGSPSFSHTSPGRAQRQMGRHGDGRARRPHPDQPTSPIKTALMLETTDRGSGVEQRPGLFTQLWGSPGPGEREDVFRASLIMAASEEINRPGPAGMLQLLPLVGGRDGGEVEGKGGGVVGYVERPEGREERRRWTGTPGDTP</sequence>
<dbReference type="Proteomes" id="UP000314294">
    <property type="component" value="Unassembled WGS sequence"/>
</dbReference>
<feature type="compositionally biased region" description="Basic and acidic residues" evidence="1">
    <location>
        <begin position="128"/>
        <end position="138"/>
    </location>
</feature>